<name>A0A1A3N508_MYCAS</name>
<proteinExistence type="predicted"/>
<keyword evidence="2" id="KW-1185">Reference proteome</keyword>
<evidence type="ECO:0000313" key="1">
    <source>
        <dbReference type="EMBL" id="OBK15457.1"/>
    </source>
</evidence>
<protein>
    <submittedName>
        <fullName evidence="1">Uncharacterized protein</fullName>
    </submittedName>
</protein>
<dbReference type="Proteomes" id="UP000093629">
    <property type="component" value="Unassembled WGS sequence"/>
</dbReference>
<reference evidence="1 2" key="1">
    <citation type="submission" date="2016-06" db="EMBL/GenBank/DDBJ databases">
        <authorList>
            <person name="Kjaerup R.B."/>
            <person name="Dalgaard T.S."/>
            <person name="Juul-Madsen H.R."/>
        </authorList>
    </citation>
    <scope>NUCLEOTIDE SEQUENCE [LARGE SCALE GENOMIC DNA]</scope>
    <source>
        <strain evidence="1 2">1245139.5</strain>
    </source>
</reference>
<comment type="caution">
    <text evidence="1">The sequence shown here is derived from an EMBL/GenBank/DDBJ whole genome shotgun (WGS) entry which is preliminary data.</text>
</comment>
<dbReference type="AlphaFoldDB" id="A0A1A3N508"/>
<sequence length="70" mass="8059">MNHLPRIAVIKVCQQIPPGFVFRNVHILSSGLGVRFQLFSSVDEPILRFFYVAREGIDERIHALRRVNQG</sequence>
<organism evidence="1 2">
    <name type="scientific">Mycobacterium asiaticum</name>
    <dbReference type="NCBI Taxonomy" id="1790"/>
    <lineage>
        <taxon>Bacteria</taxon>
        <taxon>Bacillati</taxon>
        <taxon>Actinomycetota</taxon>
        <taxon>Actinomycetes</taxon>
        <taxon>Mycobacteriales</taxon>
        <taxon>Mycobacteriaceae</taxon>
        <taxon>Mycobacterium</taxon>
    </lineage>
</organism>
<gene>
    <name evidence="1" type="ORF">A5636_05710</name>
</gene>
<evidence type="ECO:0000313" key="2">
    <source>
        <dbReference type="Proteomes" id="UP000093629"/>
    </source>
</evidence>
<dbReference type="EMBL" id="LZLQ01000085">
    <property type="protein sequence ID" value="OBK15457.1"/>
    <property type="molecule type" value="Genomic_DNA"/>
</dbReference>
<accession>A0A1A3N508</accession>